<dbReference type="EMBL" id="JAVRJZ010000007">
    <property type="protein sequence ID" value="KAK2720590.1"/>
    <property type="molecule type" value="Genomic_DNA"/>
</dbReference>
<protein>
    <submittedName>
        <fullName evidence="1">Uncharacterized protein</fullName>
    </submittedName>
</protein>
<sequence>MSVVESNLNPFDYQEKELVNIIENEIAEKSVEKSILSAEENGVKAIEIFVAGPPNAFSKVKVAAMANNLKKGYGHKKKTFNSIQEELEVTGKIVLACGSAPTSS</sequence>
<dbReference type="AlphaFoldDB" id="A0AA88I2U3"/>
<organism evidence="1 2">
    <name type="scientific">Artemia franciscana</name>
    <name type="common">Brine shrimp</name>
    <name type="synonym">Artemia sanfranciscana</name>
    <dbReference type="NCBI Taxonomy" id="6661"/>
    <lineage>
        <taxon>Eukaryota</taxon>
        <taxon>Metazoa</taxon>
        <taxon>Ecdysozoa</taxon>
        <taxon>Arthropoda</taxon>
        <taxon>Crustacea</taxon>
        <taxon>Branchiopoda</taxon>
        <taxon>Anostraca</taxon>
        <taxon>Artemiidae</taxon>
        <taxon>Artemia</taxon>
    </lineage>
</organism>
<proteinExistence type="predicted"/>
<comment type="caution">
    <text evidence="1">The sequence shown here is derived from an EMBL/GenBank/DDBJ whole genome shotgun (WGS) entry which is preliminary data.</text>
</comment>
<dbReference type="Proteomes" id="UP001187531">
    <property type="component" value="Unassembled WGS sequence"/>
</dbReference>
<evidence type="ECO:0000313" key="2">
    <source>
        <dbReference type="Proteomes" id="UP001187531"/>
    </source>
</evidence>
<evidence type="ECO:0000313" key="1">
    <source>
        <dbReference type="EMBL" id="KAK2720590.1"/>
    </source>
</evidence>
<reference evidence="1" key="1">
    <citation type="submission" date="2023-07" db="EMBL/GenBank/DDBJ databases">
        <title>Chromosome-level genome assembly of Artemia franciscana.</title>
        <authorList>
            <person name="Jo E."/>
        </authorList>
    </citation>
    <scope>NUCLEOTIDE SEQUENCE</scope>
    <source>
        <tissue evidence="1">Whole body</tissue>
    </source>
</reference>
<gene>
    <name evidence="1" type="ORF">QYM36_004465</name>
</gene>
<name>A0AA88I2U3_ARTSF</name>
<accession>A0AA88I2U3</accession>
<keyword evidence="2" id="KW-1185">Reference proteome</keyword>